<sequence>MAAVVRQPVAAAINAEASEFRDYSGGVYNGPCSNVLNHDVAIVGYGQHPDGYAYWIAKNSWGPKWGDNGYIYLRKDIDAQPWGLCGLAIMPVYPVI</sequence>
<dbReference type="Gene3D" id="3.90.70.10">
    <property type="entry name" value="Cysteine proteinases"/>
    <property type="match status" value="1"/>
</dbReference>
<comment type="similarity">
    <text evidence="1">Belongs to the peptidase C1 family.</text>
</comment>
<dbReference type="EMBL" id="GBRH01282675">
    <property type="protein sequence ID" value="JAD15220.1"/>
    <property type="molecule type" value="Transcribed_RNA"/>
</dbReference>
<dbReference type="InterPro" id="IPR013128">
    <property type="entry name" value="Peptidase_C1A"/>
</dbReference>
<name>A0A0A8XRC6_ARUDO</name>
<dbReference type="InterPro" id="IPR000668">
    <property type="entry name" value="Peptidase_C1A_C"/>
</dbReference>
<dbReference type="PROSITE" id="PS00640">
    <property type="entry name" value="THIOL_PROTEASE_ASN"/>
    <property type="match status" value="1"/>
</dbReference>
<dbReference type="InterPro" id="IPR025661">
    <property type="entry name" value="Pept_asp_AS"/>
</dbReference>
<evidence type="ECO:0000256" key="1">
    <source>
        <dbReference type="ARBA" id="ARBA00008455"/>
    </source>
</evidence>
<dbReference type="GO" id="GO:0008234">
    <property type="term" value="F:cysteine-type peptidase activity"/>
    <property type="evidence" value="ECO:0007669"/>
    <property type="project" value="InterPro"/>
</dbReference>
<dbReference type="PANTHER" id="PTHR12411">
    <property type="entry name" value="CYSTEINE PROTEASE FAMILY C1-RELATED"/>
    <property type="match status" value="1"/>
</dbReference>
<reference evidence="2" key="2">
    <citation type="journal article" date="2015" name="Data Brief">
        <title>Shoot transcriptome of the giant reed, Arundo donax.</title>
        <authorList>
            <person name="Barrero R.A."/>
            <person name="Guerrero F.D."/>
            <person name="Moolhuijzen P."/>
            <person name="Goolsby J.A."/>
            <person name="Tidwell J."/>
            <person name="Bellgard S.E."/>
            <person name="Bellgard M.I."/>
        </authorList>
    </citation>
    <scope>NUCLEOTIDE SEQUENCE</scope>
    <source>
        <tissue evidence="2">Shoot tissue taken approximately 20 cm above the soil surface</tissue>
    </source>
</reference>
<proteinExistence type="inferred from homology"/>
<protein>
    <submittedName>
        <fullName evidence="2">Uncharacterized protein</fullName>
    </submittedName>
</protein>
<organism evidence="2">
    <name type="scientific">Arundo donax</name>
    <name type="common">Giant reed</name>
    <name type="synonym">Donax arundinaceus</name>
    <dbReference type="NCBI Taxonomy" id="35708"/>
    <lineage>
        <taxon>Eukaryota</taxon>
        <taxon>Viridiplantae</taxon>
        <taxon>Streptophyta</taxon>
        <taxon>Embryophyta</taxon>
        <taxon>Tracheophyta</taxon>
        <taxon>Spermatophyta</taxon>
        <taxon>Magnoliopsida</taxon>
        <taxon>Liliopsida</taxon>
        <taxon>Poales</taxon>
        <taxon>Poaceae</taxon>
        <taxon>PACMAD clade</taxon>
        <taxon>Arundinoideae</taxon>
        <taxon>Arundineae</taxon>
        <taxon>Arundo</taxon>
    </lineage>
</organism>
<dbReference type="SUPFAM" id="SSF54001">
    <property type="entry name" value="Cysteine proteinases"/>
    <property type="match status" value="1"/>
</dbReference>
<reference evidence="2" key="1">
    <citation type="submission" date="2014-09" db="EMBL/GenBank/DDBJ databases">
        <authorList>
            <person name="Magalhaes I.L.F."/>
            <person name="Oliveira U."/>
            <person name="Santos F.R."/>
            <person name="Vidigal T.H.D.A."/>
            <person name="Brescovit A.D."/>
            <person name="Santos A.J."/>
        </authorList>
    </citation>
    <scope>NUCLEOTIDE SEQUENCE</scope>
    <source>
        <tissue evidence="2">Shoot tissue taken approximately 20 cm above the soil surface</tissue>
    </source>
</reference>
<dbReference type="AlphaFoldDB" id="A0A0A8XRC6"/>
<accession>A0A0A8XRC6</accession>
<evidence type="ECO:0000313" key="2">
    <source>
        <dbReference type="EMBL" id="JAD15220.1"/>
    </source>
</evidence>
<dbReference type="Pfam" id="PF00112">
    <property type="entry name" value="Peptidase_C1"/>
    <property type="match status" value="1"/>
</dbReference>
<dbReference type="GO" id="GO:0006508">
    <property type="term" value="P:proteolysis"/>
    <property type="evidence" value="ECO:0007669"/>
    <property type="project" value="InterPro"/>
</dbReference>
<dbReference type="InterPro" id="IPR038765">
    <property type="entry name" value="Papain-like_cys_pep_sf"/>
</dbReference>